<dbReference type="CDD" id="cd00190">
    <property type="entry name" value="Tryp_SPc"/>
    <property type="match status" value="1"/>
</dbReference>
<evidence type="ECO:0000256" key="1">
    <source>
        <dbReference type="ARBA" id="ARBA00023157"/>
    </source>
</evidence>
<sequence length="282" mass="31702">MICRWLTLILLVPVVLANEHCDATQTIHVKSRHYPRKHPPCRYKFRPRTCTCGWSTAIDRRIVNGENAHVVARRYILTAAHCLKHVRLASHIAAIPGTTDLKNPTASKYYKRFMIQRSIPHSQHDIAILVTVENMFWSRGVGPACLMPVGSNQTFEYESVVVVGFGTSKFGGPITNGLRKINLIVTTNEVCQAEYQGLDTILPSQICAYDHSGRHRDSCQFDSGGPVYLIKGRQHLIGIISRGKSCAESAYAMGINTRVTSFLNWMHPQMHNLYCPVEIKSK</sequence>
<dbReference type="InterPro" id="IPR001314">
    <property type="entry name" value="Peptidase_S1A"/>
</dbReference>
<dbReference type="PROSITE" id="PS50240">
    <property type="entry name" value="TRYPSIN_DOM"/>
    <property type="match status" value="1"/>
</dbReference>
<reference evidence="4" key="1">
    <citation type="submission" date="2025-05" db="UniProtKB">
        <authorList>
            <consortium name="RefSeq"/>
        </authorList>
    </citation>
    <scope>NUCLEOTIDE SEQUENCE [LARGE SCALE GENOMIC DNA]</scope>
    <source>
        <strain evidence="4">14028-0561.14</strain>
    </source>
</reference>
<evidence type="ECO:0000313" key="4">
    <source>
        <dbReference type="Proteomes" id="UP001652661"/>
    </source>
</evidence>
<dbReference type="PROSITE" id="PS00134">
    <property type="entry name" value="TRYPSIN_HIS"/>
    <property type="match status" value="1"/>
</dbReference>
<protein>
    <submittedName>
        <fullName evidence="5">Venom serine protease-like</fullName>
    </submittedName>
</protein>
<reference evidence="5" key="2">
    <citation type="submission" date="2025-08" db="UniProtKB">
        <authorList>
            <consortium name="RefSeq"/>
        </authorList>
    </citation>
    <scope>IDENTIFICATION</scope>
    <source>
        <strain evidence="5">14028-0561.14</strain>
        <tissue evidence="5">Whole fly</tissue>
    </source>
</reference>
<dbReference type="SMART" id="SM00020">
    <property type="entry name" value="Tryp_SPc"/>
    <property type="match status" value="1"/>
</dbReference>
<dbReference type="Proteomes" id="UP001652661">
    <property type="component" value="Chromosome 2L"/>
</dbReference>
<keyword evidence="4" id="KW-1185">Reference proteome</keyword>
<dbReference type="PANTHER" id="PTHR24252">
    <property type="entry name" value="ACROSIN-RELATED"/>
    <property type="match status" value="1"/>
</dbReference>
<proteinExistence type="predicted"/>
<feature type="domain" description="Peptidase S1" evidence="3">
    <location>
        <begin position="52"/>
        <end position="271"/>
    </location>
</feature>
<dbReference type="Pfam" id="PF00089">
    <property type="entry name" value="Trypsin"/>
    <property type="match status" value="1"/>
</dbReference>
<dbReference type="InterPro" id="IPR001254">
    <property type="entry name" value="Trypsin_dom"/>
</dbReference>
<organism evidence="4 5">
    <name type="scientific">Drosophila kikkawai</name>
    <name type="common">Fruit fly</name>
    <dbReference type="NCBI Taxonomy" id="30033"/>
    <lineage>
        <taxon>Eukaryota</taxon>
        <taxon>Metazoa</taxon>
        <taxon>Ecdysozoa</taxon>
        <taxon>Arthropoda</taxon>
        <taxon>Hexapoda</taxon>
        <taxon>Insecta</taxon>
        <taxon>Pterygota</taxon>
        <taxon>Neoptera</taxon>
        <taxon>Endopterygota</taxon>
        <taxon>Diptera</taxon>
        <taxon>Brachycera</taxon>
        <taxon>Muscomorpha</taxon>
        <taxon>Ephydroidea</taxon>
        <taxon>Drosophilidae</taxon>
        <taxon>Drosophila</taxon>
        <taxon>Sophophora</taxon>
    </lineage>
</organism>
<dbReference type="InterPro" id="IPR009003">
    <property type="entry name" value="Peptidase_S1_PA"/>
</dbReference>
<dbReference type="RefSeq" id="XP_070139550.1">
    <property type="nucleotide sequence ID" value="XM_070283449.1"/>
</dbReference>
<evidence type="ECO:0000313" key="5">
    <source>
        <dbReference type="RefSeq" id="XP_070139550.1"/>
    </source>
</evidence>
<dbReference type="InterPro" id="IPR043504">
    <property type="entry name" value="Peptidase_S1_PA_chymotrypsin"/>
</dbReference>
<dbReference type="SUPFAM" id="SSF50494">
    <property type="entry name" value="Trypsin-like serine proteases"/>
    <property type="match status" value="1"/>
</dbReference>
<dbReference type="PANTHER" id="PTHR24252:SF7">
    <property type="entry name" value="HYALIN"/>
    <property type="match status" value="1"/>
</dbReference>
<evidence type="ECO:0000256" key="2">
    <source>
        <dbReference type="SAM" id="SignalP"/>
    </source>
</evidence>
<keyword evidence="2" id="KW-0732">Signal</keyword>
<dbReference type="PRINTS" id="PR00722">
    <property type="entry name" value="CHYMOTRYPSIN"/>
</dbReference>
<dbReference type="GeneID" id="138927939"/>
<dbReference type="Gene3D" id="2.40.10.10">
    <property type="entry name" value="Trypsin-like serine proteases"/>
    <property type="match status" value="1"/>
</dbReference>
<keyword evidence="1" id="KW-1015">Disulfide bond</keyword>
<name>A0ABM4GA07_DROKI</name>
<accession>A0ABM4GA07</accession>
<gene>
    <name evidence="5" type="primary">LOC138927939</name>
</gene>
<feature type="signal peptide" evidence="2">
    <location>
        <begin position="1"/>
        <end position="17"/>
    </location>
</feature>
<feature type="chain" id="PRO_5045821929" evidence="2">
    <location>
        <begin position="18"/>
        <end position="282"/>
    </location>
</feature>
<evidence type="ECO:0000259" key="3">
    <source>
        <dbReference type="PROSITE" id="PS50240"/>
    </source>
</evidence>
<dbReference type="InterPro" id="IPR018114">
    <property type="entry name" value="TRYPSIN_HIS"/>
</dbReference>